<dbReference type="OrthoDB" id="3747277at2759"/>
<keyword evidence="12" id="KW-1185">Reference proteome</keyword>
<keyword evidence="4" id="KW-0964">Secreted</keyword>
<keyword evidence="5" id="KW-0325">Glycoprotein</keyword>
<dbReference type="GO" id="GO:0005576">
    <property type="term" value="C:extracellular region"/>
    <property type="evidence" value="ECO:0007669"/>
    <property type="project" value="UniProtKB-SubCell"/>
</dbReference>
<comment type="similarity">
    <text evidence="3">Belongs to the RBT5 family.</text>
</comment>
<comment type="subcellular location">
    <subcellularLocation>
        <location evidence="1">Membrane</location>
        <topology evidence="1">Lipid-anchor</topology>
        <topology evidence="1">GPI-anchor</topology>
    </subcellularLocation>
    <subcellularLocation>
        <location evidence="2">Secreted</location>
    </subcellularLocation>
</comment>
<reference evidence="11" key="1">
    <citation type="journal article" date="2020" name="Stud. Mycol.">
        <title>101 Dothideomycetes genomes: a test case for predicting lifestyles and emergence of pathogens.</title>
        <authorList>
            <person name="Haridas S."/>
            <person name="Albert R."/>
            <person name="Binder M."/>
            <person name="Bloem J."/>
            <person name="Labutti K."/>
            <person name="Salamov A."/>
            <person name="Andreopoulos B."/>
            <person name="Baker S."/>
            <person name="Barry K."/>
            <person name="Bills G."/>
            <person name="Bluhm B."/>
            <person name="Cannon C."/>
            <person name="Castanera R."/>
            <person name="Culley D."/>
            <person name="Daum C."/>
            <person name="Ezra D."/>
            <person name="Gonzalez J."/>
            <person name="Henrissat B."/>
            <person name="Kuo A."/>
            <person name="Liang C."/>
            <person name="Lipzen A."/>
            <person name="Lutzoni F."/>
            <person name="Magnuson J."/>
            <person name="Mondo S."/>
            <person name="Nolan M."/>
            <person name="Ohm R."/>
            <person name="Pangilinan J."/>
            <person name="Park H.-J."/>
            <person name="Ramirez L."/>
            <person name="Alfaro M."/>
            <person name="Sun H."/>
            <person name="Tritt A."/>
            <person name="Yoshinaga Y."/>
            <person name="Zwiers L.-H."/>
            <person name="Turgeon B."/>
            <person name="Goodwin S."/>
            <person name="Spatafora J."/>
            <person name="Crous P."/>
            <person name="Grigoriev I."/>
        </authorList>
    </citation>
    <scope>NUCLEOTIDE SEQUENCE</scope>
    <source>
        <strain evidence="11">CBS 279.74</strain>
    </source>
</reference>
<evidence type="ECO:0000256" key="4">
    <source>
        <dbReference type="ARBA" id="ARBA00022525"/>
    </source>
</evidence>
<evidence type="ECO:0000256" key="7">
    <source>
        <dbReference type="ARBA" id="ARBA00023157"/>
    </source>
</evidence>
<keyword evidence="5" id="KW-0472">Membrane</keyword>
<evidence type="ECO:0000256" key="1">
    <source>
        <dbReference type="ARBA" id="ARBA00004589"/>
    </source>
</evidence>
<feature type="domain" description="CFEM" evidence="10">
    <location>
        <begin position="23"/>
        <end position="93"/>
    </location>
</feature>
<dbReference type="InterPro" id="IPR008427">
    <property type="entry name" value="Extracellular_membr_CFEM_dom"/>
</dbReference>
<keyword evidence="5" id="KW-0336">GPI-anchor</keyword>
<feature type="signal peptide" evidence="9">
    <location>
        <begin position="1"/>
        <end position="21"/>
    </location>
</feature>
<protein>
    <recommendedName>
        <fullName evidence="10">CFEM domain-containing protein</fullName>
    </recommendedName>
</protein>
<evidence type="ECO:0000259" key="10">
    <source>
        <dbReference type="Pfam" id="PF05730"/>
    </source>
</evidence>
<keyword evidence="6 9" id="KW-0732">Signal</keyword>
<dbReference type="Pfam" id="PF05730">
    <property type="entry name" value="CFEM"/>
    <property type="match status" value="1"/>
</dbReference>
<sequence length="102" mass="11295">MKTRTISATLMAAFLLESLDAYKLPSCGAANCLPDGLFYTCDPSDLKCLCTQPQNRVDEYVRAVKPCLESEERKASCTDGALFQYKDLLVTVCESEGKSVQW</sequence>
<organism evidence="11 12">
    <name type="scientific">Pleomassaria siparia CBS 279.74</name>
    <dbReference type="NCBI Taxonomy" id="1314801"/>
    <lineage>
        <taxon>Eukaryota</taxon>
        <taxon>Fungi</taxon>
        <taxon>Dikarya</taxon>
        <taxon>Ascomycota</taxon>
        <taxon>Pezizomycotina</taxon>
        <taxon>Dothideomycetes</taxon>
        <taxon>Pleosporomycetidae</taxon>
        <taxon>Pleosporales</taxon>
        <taxon>Pleomassariaceae</taxon>
        <taxon>Pleomassaria</taxon>
    </lineage>
</organism>
<dbReference type="GO" id="GO:0098552">
    <property type="term" value="C:side of membrane"/>
    <property type="evidence" value="ECO:0007669"/>
    <property type="project" value="UniProtKB-KW"/>
</dbReference>
<keyword evidence="8" id="KW-0449">Lipoprotein</keyword>
<evidence type="ECO:0000256" key="2">
    <source>
        <dbReference type="ARBA" id="ARBA00004613"/>
    </source>
</evidence>
<evidence type="ECO:0000256" key="3">
    <source>
        <dbReference type="ARBA" id="ARBA00010031"/>
    </source>
</evidence>
<proteinExistence type="inferred from homology"/>
<dbReference type="Proteomes" id="UP000799428">
    <property type="component" value="Unassembled WGS sequence"/>
</dbReference>
<evidence type="ECO:0000256" key="9">
    <source>
        <dbReference type="SAM" id="SignalP"/>
    </source>
</evidence>
<evidence type="ECO:0000256" key="6">
    <source>
        <dbReference type="ARBA" id="ARBA00022729"/>
    </source>
</evidence>
<dbReference type="AlphaFoldDB" id="A0A6G1KGA4"/>
<evidence type="ECO:0000313" key="11">
    <source>
        <dbReference type="EMBL" id="KAF2711387.1"/>
    </source>
</evidence>
<evidence type="ECO:0000256" key="8">
    <source>
        <dbReference type="ARBA" id="ARBA00023288"/>
    </source>
</evidence>
<evidence type="ECO:0000313" key="12">
    <source>
        <dbReference type="Proteomes" id="UP000799428"/>
    </source>
</evidence>
<accession>A0A6G1KGA4</accession>
<gene>
    <name evidence="11" type="ORF">K504DRAFT_465151</name>
</gene>
<feature type="chain" id="PRO_5026094188" description="CFEM domain-containing protein" evidence="9">
    <location>
        <begin position="22"/>
        <end position="102"/>
    </location>
</feature>
<name>A0A6G1KGA4_9PLEO</name>
<evidence type="ECO:0000256" key="5">
    <source>
        <dbReference type="ARBA" id="ARBA00022622"/>
    </source>
</evidence>
<dbReference type="EMBL" id="MU005767">
    <property type="protein sequence ID" value="KAF2711387.1"/>
    <property type="molecule type" value="Genomic_DNA"/>
</dbReference>
<keyword evidence="7" id="KW-1015">Disulfide bond</keyword>